<gene>
    <name evidence="1" type="ORF">FBF83_07555</name>
</gene>
<evidence type="ECO:0000313" key="1">
    <source>
        <dbReference type="EMBL" id="TKD70479.1"/>
    </source>
</evidence>
<dbReference type="Proteomes" id="UP000310541">
    <property type="component" value="Unassembled WGS sequence"/>
</dbReference>
<protein>
    <submittedName>
        <fullName evidence="1">DUF2515 domain-containing protein</fullName>
    </submittedName>
</protein>
<dbReference type="RefSeq" id="WP_136946560.1">
    <property type="nucleotide sequence ID" value="NZ_SWFM01000002.1"/>
</dbReference>
<dbReference type="OrthoDB" id="2690514at2"/>
<reference evidence="1 2" key="1">
    <citation type="submission" date="2019-04" db="EMBL/GenBank/DDBJ databases">
        <title>Genome sequence of Bacillus hwajinpoensis strain Y2.</title>
        <authorList>
            <person name="Fair J.L."/>
            <person name="Maclea K.S."/>
        </authorList>
    </citation>
    <scope>NUCLEOTIDE SEQUENCE [LARGE SCALE GENOMIC DNA]</scope>
    <source>
        <strain evidence="1 2">Y2</strain>
    </source>
</reference>
<sequence>MAFLKSLFQSSLSNSPSTLLLKELQHNKQLPTPHFKQNELQLINTIQKKTATYNRNNVTRTKAYLDFFQQHPEIHWSMLAHLVSRNAGWTMTDLKGEYLPRLLTRKQQEAFFSFLERGNWLIFQDAYPQLLLYHESMKKAQSLFHLLPAFHVSSFMKICWNDFLTKRKSDLLTIALIINEQHYIESRVIQMKDYQQTVFHTLAFQLQEILNTNTLLFPKQNGNAVHLMGETAHHFLYVKERINLGKRLYAQLFSSEQLVRSVLEWAESHPHTGSRKDYWPHLYNTVKDGEPNARRELKNCTIIKGPRIYSPPLSVWNDVTHTAPHRKDWFTSSKSINLFHLPAADLSGNIEKTHCSTIALLEKLPTFLK</sequence>
<dbReference type="InterPro" id="IPR019658">
    <property type="entry name" value="DUF2515"/>
</dbReference>
<dbReference type="EMBL" id="SWFM01000002">
    <property type="protein sequence ID" value="TKD70479.1"/>
    <property type="molecule type" value="Genomic_DNA"/>
</dbReference>
<accession>A0A4U1MGT0</accession>
<organism evidence="1 2">
    <name type="scientific">Guptibacillus hwajinpoensis</name>
    <dbReference type="NCBI Taxonomy" id="208199"/>
    <lineage>
        <taxon>Bacteria</taxon>
        <taxon>Bacillati</taxon>
        <taxon>Bacillota</taxon>
        <taxon>Bacilli</taxon>
        <taxon>Bacillales</taxon>
        <taxon>Guptibacillaceae</taxon>
        <taxon>Guptibacillus</taxon>
    </lineage>
</organism>
<dbReference type="AlphaFoldDB" id="A0A4U1MGT0"/>
<name>A0A4U1MGT0_9BACL</name>
<evidence type="ECO:0000313" key="2">
    <source>
        <dbReference type="Proteomes" id="UP000310541"/>
    </source>
</evidence>
<dbReference type="Pfam" id="PF10720">
    <property type="entry name" value="DUF2515"/>
    <property type="match status" value="1"/>
</dbReference>
<comment type="caution">
    <text evidence="1">The sequence shown here is derived from an EMBL/GenBank/DDBJ whole genome shotgun (WGS) entry which is preliminary data.</text>
</comment>
<proteinExistence type="predicted"/>